<dbReference type="STRING" id="905079.L1J9K8"/>
<dbReference type="GO" id="GO:0006369">
    <property type="term" value="P:termination of RNA polymerase II transcription"/>
    <property type="evidence" value="ECO:0007669"/>
    <property type="project" value="InterPro"/>
</dbReference>
<accession>L1J9K8</accession>
<reference evidence="2" key="3">
    <citation type="submission" date="2016-03" db="UniProtKB">
        <authorList>
            <consortium name="EnsemblProtists"/>
        </authorList>
    </citation>
    <scope>IDENTIFICATION</scope>
</reference>
<dbReference type="OrthoDB" id="2129491at2759"/>
<dbReference type="GO" id="GO:0000993">
    <property type="term" value="F:RNA polymerase II complex binding"/>
    <property type="evidence" value="ECO:0007669"/>
    <property type="project" value="InterPro"/>
</dbReference>
<reference evidence="3" key="2">
    <citation type="submission" date="2012-11" db="EMBL/GenBank/DDBJ databases">
        <authorList>
            <person name="Kuo A."/>
            <person name="Curtis B.A."/>
            <person name="Tanifuji G."/>
            <person name="Burki F."/>
            <person name="Gruber A."/>
            <person name="Irimia M."/>
            <person name="Maruyama S."/>
            <person name="Arias M.C."/>
            <person name="Ball S.G."/>
            <person name="Gile G.H."/>
            <person name="Hirakawa Y."/>
            <person name="Hopkins J.F."/>
            <person name="Rensing S.A."/>
            <person name="Schmutz J."/>
            <person name="Symeonidi A."/>
            <person name="Elias M."/>
            <person name="Eveleigh R.J."/>
            <person name="Herman E.K."/>
            <person name="Klute M.J."/>
            <person name="Nakayama T."/>
            <person name="Obornik M."/>
            <person name="Reyes-Prieto A."/>
            <person name="Armbrust E.V."/>
            <person name="Aves S.J."/>
            <person name="Beiko R.G."/>
            <person name="Coutinho P."/>
            <person name="Dacks J.B."/>
            <person name="Durnford D.G."/>
            <person name="Fast N.M."/>
            <person name="Green B.R."/>
            <person name="Grisdale C."/>
            <person name="Hempe F."/>
            <person name="Henrissat B."/>
            <person name="Hoppner M.P."/>
            <person name="Ishida K.-I."/>
            <person name="Kim E."/>
            <person name="Koreny L."/>
            <person name="Kroth P.G."/>
            <person name="Liu Y."/>
            <person name="Malik S.-B."/>
            <person name="Maier U.G."/>
            <person name="McRose D."/>
            <person name="Mock T."/>
            <person name="Neilson J.A."/>
            <person name="Onodera N.T."/>
            <person name="Poole A.M."/>
            <person name="Pritham E.J."/>
            <person name="Richards T.A."/>
            <person name="Rocap G."/>
            <person name="Roy S.W."/>
            <person name="Sarai C."/>
            <person name="Schaack S."/>
            <person name="Shirato S."/>
            <person name="Slamovits C.H."/>
            <person name="Spencer D.F."/>
            <person name="Suzuki S."/>
            <person name="Worden A.Z."/>
            <person name="Zauner S."/>
            <person name="Barry K."/>
            <person name="Bell C."/>
            <person name="Bharti A.K."/>
            <person name="Crow J.A."/>
            <person name="Grimwood J."/>
            <person name="Kramer R."/>
            <person name="Lindquist E."/>
            <person name="Lucas S."/>
            <person name="Salamov A."/>
            <person name="McFadden G.I."/>
            <person name="Lane C.E."/>
            <person name="Keeling P.J."/>
            <person name="Gray M.W."/>
            <person name="Grigoriev I.V."/>
            <person name="Archibald J.M."/>
        </authorList>
    </citation>
    <scope>NUCLEOTIDE SEQUENCE</scope>
    <source>
        <strain evidence="3">CCMP2712</strain>
    </source>
</reference>
<dbReference type="PaxDb" id="55529-EKX45012"/>
<evidence type="ECO:0000313" key="3">
    <source>
        <dbReference type="Proteomes" id="UP000011087"/>
    </source>
</evidence>
<proteinExistence type="predicted"/>
<dbReference type="GO" id="GO:0005737">
    <property type="term" value="C:cytoplasm"/>
    <property type="evidence" value="ECO:0007669"/>
    <property type="project" value="TreeGrafter"/>
</dbReference>
<dbReference type="GO" id="GO:0005849">
    <property type="term" value="C:mRNA cleavage factor complex"/>
    <property type="evidence" value="ECO:0007669"/>
    <property type="project" value="TreeGrafter"/>
</dbReference>
<dbReference type="GO" id="GO:0031124">
    <property type="term" value="P:mRNA 3'-end processing"/>
    <property type="evidence" value="ECO:0007669"/>
    <property type="project" value="InterPro"/>
</dbReference>
<dbReference type="RefSeq" id="XP_005831992.1">
    <property type="nucleotide sequence ID" value="XM_005831935.1"/>
</dbReference>
<evidence type="ECO:0000313" key="2">
    <source>
        <dbReference type="EnsemblProtists" id="EKX45012"/>
    </source>
</evidence>
<dbReference type="HOGENOM" id="CLU_1690073_0_0_1"/>
<dbReference type="GO" id="GO:0003729">
    <property type="term" value="F:mRNA binding"/>
    <property type="evidence" value="ECO:0007669"/>
    <property type="project" value="InterPro"/>
</dbReference>
<name>L1J9K8_GUITC</name>
<dbReference type="AlphaFoldDB" id="L1J9K8"/>
<evidence type="ECO:0000313" key="1">
    <source>
        <dbReference type="EMBL" id="EKX45012.1"/>
    </source>
</evidence>
<dbReference type="PANTHER" id="PTHR15921">
    <property type="entry name" value="PRE-MRNA CLEAVAGE COMPLEX II"/>
    <property type="match status" value="1"/>
</dbReference>
<dbReference type="PANTHER" id="PTHR15921:SF3">
    <property type="entry name" value="PRE-MRNA CLEAVAGE COMPLEX 2 PROTEIN PCF11"/>
    <property type="match status" value="1"/>
</dbReference>
<dbReference type="Proteomes" id="UP000011087">
    <property type="component" value="Unassembled WGS sequence"/>
</dbReference>
<dbReference type="EnsemblProtists" id="EKX45012">
    <property type="protein sequence ID" value="EKX45012"/>
    <property type="gene ID" value="GUITHDRAFT_139289"/>
</dbReference>
<organism evidence="1">
    <name type="scientific">Guillardia theta (strain CCMP2712)</name>
    <name type="common">Cryptophyte</name>
    <dbReference type="NCBI Taxonomy" id="905079"/>
    <lineage>
        <taxon>Eukaryota</taxon>
        <taxon>Cryptophyceae</taxon>
        <taxon>Pyrenomonadales</taxon>
        <taxon>Geminigeraceae</taxon>
        <taxon>Guillardia</taxon>
    </lineage>
</organism>
<gene>
    <name evidence="1" type="ORF">GUITHDRAFT_139289</name>
</gene>
<sequence>MDVTHVISSLYEEKPFTSKIDGRRFKNKEDLDRHLDMLFERNRAKKERFGNQERLWFRNISEWCRAEDISSSRTPLRDFNKSKDGIEKAAEPIKLNVVQADDLDGLAKCAACNEVLKKEWRADEDRWVLHGVYRMNGNGEFDDHGTIFVHQGCFQG</sequence>
<dbReference type="GeneID" id="17301785"/>
<dbReference type="EMBL" id="JH993001">
    <property type="protein sequence ID" value="EKX45012.1"/>
    <property type="molecule type" value="Genomic_DNA"/>
</dbReference>
<dbReference type="InterPro" id="IPR045154">
    <property type="entry name" value="PCF11-like"/>
</dbReference>
<keyword evidence="3" id="KW-1185">Reference proteome</keyword>
<dbReference type="KEGG" id="gtt:GUITHDRAFT_139289"/>
<protein>
    <submittedName>
        <fullName evidence="1 2">Uncharacterized protein</fullName>
    </submittedName>
</protein>
<reference evidence="1 3" key="1">
    <citation type="journal article" date="2012" name="Nature">
        <title>Algal genomes reveal evolutionary mosaicism and the fate of nucleomorphs.</title>
        <authorList>
            <consortium name="DOE Joint Genome Institute"/>
            <person name="Curtis B.A."/>
            <person name="Tanifuji G."/>
            <person name="Burki F."/>
            <person name="Gruber A."/>
            <person name="Irimia M."/>
            <person name="Maruyama S."/>
            <person name="Arias M.C."/>
            <person name="Ball S.G."/>
            <person name="Gile G.H."/>
            <person name="Hirakawa Y."/>
            <person name="Hopkins J.F."/>
            <person name="Kuo A."/>
            <person name="Rensing S.A."/>
            <person name="Schmutz J."/>
            <person name="Symeonidi A."/>
            <person name="Elias M."/>
            <person name="Eveleigh R.J."/>
            <person name="Herman E.K."/>
            <person name="Klute M.J."/>
            <person name="Nakayama T."/>
            <person name="Obornik M."/>
            <person name="Reyes-Prieto A."/>
            <person name="Armbrust E.V."/>
            <person name="Aves S.J."/>
            <person name="Beiko R.G."/>
            <person name="Coutinho P."/>
            <person name="Dacks J.B."/>
            <person name="Durnford D.G."/>
            <person name="Fast N.M."/>
            <person name="Green B.R."/>
            <person name="Grisdale C.J."/>
            <person name="Hempel F."/>
            <person name="Henrissat B."/>
            <person name="Hoppner M.P."/>
            <person name="Ishida K."/>
            <person name="Kim E."/>
            <person name="Koreny L."/>
            <person name="Kroth P.G."/>
            <person name="Liu Y."/>
            <person name="Malik S.B."/>
            <person name="Maier U.G."/>
            <person name="McRose D."/>
            <person name="Mock T."/>
            <person name="Neilson J.A."/>
            <person name="Onodera N.T."/>
            <person name="Poole A.M."/>
            <person name="Pritham E.J."/>
            <person name="Richards T.A."/>
            <person name="Rocap G."/>
            <person name="Roy S.W."/>
            <person name="Sarai C."/>
            <person name="Schaack S."/>
            <person name="Shirato S."/>
            <person name="Slamovits C.H."/>
            <person name="Spencer D.F."/>
            <person name="Suzuki S."/>
            <person name="Worden A.Z."/>
            <person name="Zauner S."/>
            <person name="Barry K."/>
            <person name="Bell C."/>
            <person name="Bharti A.K."/>
            <person name="Crow J.A."/>
            <person name="Grimwood J."/>
            <person name="Kramer R."/>
            <person name="Lindquist E."/>
            <person name="Lucas S."/>
            <person name="Salamov A."/>
            <person name="McFadden G.I."/>
            <person name="Lane C.E."/>
            <person name="Keeling P.J."/>
            <person name="Gray M.W."/>
            <person name="Grigoriev I.V."/>
            <person name="Archibald J.M."/>
        </authorList>
    </citation>
    <scope>NUCLEOTIDE SEQUENCE</scope>
    <source>
        <strain evidence="1 3">CCMP2712</strain>
    </source>
</reference>